<comment type="cofactor">
    <cofactor evidence="1">
        <name>FAD</name>
        <dbReference type="ChEBI" id="CHEBI:57692"/>
    </cofactor>
</comment>
<evidence type="ECO:0000313" key="6">
    <source>
        <dbReference type="EMBL" id="EFL43575.1"/>
    </source>
</evidence>
<dbReference type="SUPFAM" id="SSF51905">
    <property type="entry name" value="FAD/NAD(P)-binding domain"/>
    <property type="match status" value="1"/>
</dbReference>
<organism evidence="6 7">
    <name type="scientific">Fannyhessea vaginae PB189-T1-4</name>
    <dbReference type="NCBI Taxonomy" id="866774"/>
    <lineage>
        <taxon>Bacteria</taxon>
        <taxon>Bacillati</taxon>
        <taxon>Actinomycetota</taxon>
        <taxon>Coriobacteriia</taxon>
        <taxon>Coriobacteriales</taxon>
        <taxon>Atopobiaceae</taxon>
        <taxon>Fannyhessea</taxon>
    </lineage>
</organism>
<dbReference type="InterPro" id="IPR036188">
    <property type="entry name" value="FAD/NAD-bd_sf"/>
</dbReference>
<keyword evidence="3" id="KW-0274">FAD</keyword>
<evidence type="ECO:0000259" key="5">
    <source>
        <dbReference type="Pfam" id="PF22780"/>
    </source>
</evidence>
<evidence type="ECO:0000259" key="4">
    <source>
        <dbReference type="Pfam" id="PF03486"/>
    </source>
</evidence>
<reference evidence="6 7" key="1">
    <citation type="submission" date="2010-08" db="EMBL/GenBank/DDBJ databases">
        <authorList>
            <person name="Durkin A.S."/>
            <person name="Madupu R."/>
            <person name="Torralba M."/>
            <person name="Gillis M."/>
            <person name="Methe B."/>
            <person name="Sutton G."/>
            <person name="Nelson K.E."/>
        </authorList>
    </citation>
    <scope>NUCLEOTIDE SEQUENCE [LARGE SCALE GENOMIC DNA]</scope>
    <source>
        <strain evidence="6 7">PB189-T1-4</strain>
    </source>
</reference>
<dbReference type="Proteomes" id="UP000004431">
    <property type="component" value="Unassembled WGS sequence"/>
</dbReference>
<dbReference type="Gene3D" id="1.10.8.260">
    <property type="entry name" value="HI0933 insert domain-like"/>
    <property type="match status" value="1"/>
</dbReference>
<comment type="caution">
    <text evidence="6">The sequence shown here is derived from an EMBL/GenBank/DDBJ whole genome shotgun (WGS) entry which is preliminary data.</text>
</comment>
<sequence>MNSRKRKLQKRPHQNECHNTQPCALPVQVDVCVIGGGASGICAAICAAEAGASVCVIEKESTCGKSILKTGNGACNFCTTQLNCNAYNAPQFVRDTFAGLCAVLPDDVQLADVWSWQSPAGATTAAADSPAASAADSTASTRVLAHILHFFARAGLVWNVKETRMYPLSNKASTIQDVLLARLHATRAHVCAAREVVALEALDEPSAADTAGTTDVAADSAAGYRWRIETKATPAATTAHKGSTDVQLDAPQPSVVRAKAVVIATGGAHALSFVPRELACAPFVGKLCPLTCEKSTLFALDGTRFKATISLMRGGTQVFCEDGEILIRSWGLSGIVVFNASRVARAGDVLMCNILPSFTQAALAQLIYTRLQPFDGAALSTSDALLRTTIEQCLLGLLDKNAARVIAERFMDNMHNAQPHQAAAGAHMRQTSDAQKRAYAQLLAQCLQEITLVVTGTTHTNTAQVHQGGIALSEIVPRTLESTTYHGMFACGEALDIDGACGGYNLSWAWASGMLAGIQSARCAGAMVHATR</sequence>
<dbReference type="Pfam" id="PF22780">
    <property type="entry name" value="HI0933_like_1st"/>
    <property type="match status" value="1"/>
</dbReference>
<dbReference type="PANTHER" id="PTHR42887">
    <property type="entry name" value="OS12G0638800 PROTEIN"/>
    <property type="match status" value="1"/>
</dbReference>
<evidence type="ECO:0000256" key="2">
    <source>
        <dbReference type="ARBA" id="ARBA00022630"/>
    </source>
</evidence>
<dbReference type="Pfam" id="PF03486">
    <property type="entry name" value="HI0933_like"/>
    <property type="match status" value="1"/>
</dbReference>
<accession>A0ABP2J2Y5</accession>
<dbReference type="InterPro" id="IPR055178">
    <property type="entry name" value="RsdA/BaiN/AoA(So)-like_dom"/>
</dbReference>
<dbReference type="EMBL" id="AEDQ01000033">
    <property type="protein sequence ID" value="EFL43575.1"/>
    <property type="molecule type" value="Genomic_DNA"/>
</dbReference>
<evidence type="ECO:0000256" key="1">
    <source>
        <dbReference type="ARBA" id="ARBA00001974"/>
    </source>
</evidence>
<keyword evidence="2" id="KW-0285">Flavoprotein</keyword>
<dbReference type="Gene3D" id="3.50.50.60">
    <property type="entry name" value="FAD/NAD(P)-binding domain"/>
    <property type="match status" value="2"/>
</dbReference>
<evidence type="ECO:0000256" key="3">
    <source>
        <dbReference type="ARBA" id="ARBA00022827"/>
    </source>
</evidence>
<dbReference type="Pfam" id="PF12831">
    <property type="entry name" value="FAD_oxidored"/>
    <property type="match status" value="1"/>
</dbReference>
<dbReference type="RefSeq" id="WP_006304697.1">
    <property type="nucleotide sequence ID" value="NZ_AEDQ01000033.1"/>
</dbReference>
<proteinExistence type="predicted"/>
<dbReference type="PANTHER" id="PTHR42887:SF2">
    <property type="entry name" value="OS12G0638800 PROTEIN"/>
    <property type="match status" value="1"/>
</dbReference>
<feature type="domain" description="RsdA/BaiN/AoA(So)-like insert" evidence="5">
    <location>
        <begin position="287"/>
        <end position="409"/>
    </location>
</feature>
<dbReference type="Gene3D" id="2.40.30.10">
    <property type="entry name" value="Translation factors"/>
    <property type="match status" value="1"/>
</dbReference>
<keyword evidence="7" id="KW-1185">Reference proteome</keyword>
<dbReference type="SUPFAM" id="SSF160996">
    <property type="entry name" value="HI0933 insert domain-like"/>
    <property type="match status" value="1"/>
</dbReference>
<name>A0ABP2J2Y5_9ACTN</name>
<dbReference type="InterPro" id="IPR057661">
    <property type="entry name" value="RsdA/BaiN/AoA(So)_Rossmann"/>
</dbReference>
<evidence type="ECO:0000313" key="7">
    <source>
        <dbReference type="Proteomes" id="UP000004431"/>
    </source>
</evidence>
<dbReference type="InterPro" id="IPR023166">
    <property type="entry name" value="BaiN-like_dom_sf"/>
</dbReference>
<gene>
    <name evidence="6" type="ORF">HMPREF9248_0687</name>
</gene>
<dbReference type="InterPro" id="IPR004792">
    <property type="entry name" value="BaiN-like"/>
</dbReference>
<protein>
    <submittedName>
        <fullName evidence="6">Flavoprotein family protein</fullName>
    </submittedName>
</protein>
<feature type="domain" description="RsdA/BaiN/AoA(So)-like Rossmann fold-like" evidence="4">
    <location>
        <begin position="146"/>
        <end position="517"/>
    </location>
</feature>